<name>A0ABV6RQQ5_9GAMM</name>
<evidence type="ECO:0000313" key="3">
    <source>
        <dbReference type="Proteomes" id="UP001589896"/>
    </source>
</evidence>
<feature type="domain" description="KTSC" evidence="1">
    <location>
        <begin position="7"/>
        <end position="63"/>
    </location>
</feature>
<dbReference type="InterPro" id="IPR025309">
    <property type="entry name" value="KTSC_dom"/>
</dbReference>
<dbReference type="Pfam" id="PF13619">
    <property type="entry name" value="KTSC"/>
    <property type="match status" value="1"/>
</dbReference>
<evidence type="ECO:0000313" key="2">
    <source>
        <dbReference type="EMBL" id="MFC0679300.1"/>
    </source>
</evidence>
<dbReference type="RefSeq" id="WP_386669913.1">
    <property type="nucleotide sequence ID" value="NZ_JBHLTG010000003.1"/>
</dbReference>
<dbReference type="Proteomes" id="UP001589896">
    <property type="component" value="Unassembled WGS sequence"/>
</dbReference>
<gene>
    <name evidence="2" type="ORF">ACFFGH_15805</name>
</gene>
<keyword evidence="3" id="KW-1185">Reference proteome</keyword>
<accession>A0ABV6RQQ5</accession>
<evidence type="ECO:0000259" key="1">
    <source>
        <dbReference type="Pfam" id="PF13619"/>
    </source>
</evidence>
<proteinExistence type="predicted"/>
<comment type="caution">
    <text evidence="2">The sequence shown here is derived from an EMBL/GenBank/DDBJ whole genome shotgun (WGS) entry which is preliminary data.</text>
</comment>
<sequence>MERVPVESQALSSVGYDPAQRVLEVEFSSGEVYRYFNVPENEYVALMEADSFGLYFIENVRKRGYRFHHVG</sequence>
<organism evidence="2 3">
    <name type="scientific">Lysobacter korlensis</name>
    <dbReference type="NCBI Taxonomy" id="553636"/>
    <lineage>
        <taxon>Bacteria</taxon>
        <taxon>Pseudomonadati</taxon>
        <taxon>Pseudomonadota</taxon>
        <taxon>Gammaproteobacteria</taxon>
        <taxon>Lysobacterales</taxon>
        <taxon>Lysobacteraceae</taxon>
        <taxon>Lysobacter</taxon>
    </lineage>
</organism>
<protein>
    <submittedName>
        <fullName evidence="2">KTSC domain-containing protein</fullName>
    </submittedName>
</protein>
<dbReference type="EMBL" id="JBHLTG010000003">
    <property type="protein sequence ID" value="MFC0679300.1"/>
    <property type="molecule type" value="Genomic_DNA"/>
</dbReference>
<reference evidence="2 3" key="1">
    <citation type="submission" date="2024-09" db="EMBL/GenBank/DDBJ databases">
        <authorList>
            <person name="Sun Q."/>
            <person name="Mori K."/>
        </authorList>
    </citation>
    <scope>NUCLEOTIDE SEQUENCE [LARGE SCALE GENOMIC DNA]</scope>
    <source>
        <strain evidence="2 3">KCTC 23076</strain>
    </source>
</reference>